<keyword evidence="2" id="KW-0813">Transport</keyword>
<evidence type="ECO:0000256" key="2">
    <source>
        <dbReference type="ARBA" id="ARBA00022448"/>
    </source>
</evidence>
<dbReference type="GO" id="GO:0055085">
    <property type="term" value="P:transmembrane transport"/>
    <property type="evidence" value="ECO:0007669"/>
    <property type="project" value="InterPro"/>
</dbReference>
<dbReference type="InterPro" id="IPR035906">
    <property type="entry name" value="MetI-like_sf"/>
</dbReference>
<keyword evidence="4 7" id="KW-0812">Transmembrane</keyword>
<dbReference type="OrthoDB" id="7852521at2"/>
<dbReference type="InterPro" id="IPR000515">
    <property type="entry name" value="MetI-like"/>
</dbReference>
<feature type="transmembrane region" description="Helical" evidence="7">
    <location>
        <begin position="463"/>
        <end position="484"/>
    </location>
</feature>
<reference evidence="9 10" key="1">
    <citation type="submission" date="2016-06" db="EMBL/GenBank/DDBJ databases">
        <authorList>
            <person name="Kjaerup R.B."/>
            <person name="Dalgaard T.S."/>
            <person name="Juul-Madsen H.R."/>
        </authorList>
    </citation>
    <scope>NUCLEOTIDE SEQUENCE [LARGE SCALE GENOMIC DNA]</scope>
    <source>
        <strain evidence="9 10">1S159</strain>
    </source>
</reference>
<feature type="transmembrane region" description="Helical" evidence="7">
    <location>
        <begin position="410"/>
        <end position="430"/>
    </location>
</feature>
<dbReference type="AlphaFoldDB" id="A0A1B9NXK6"/>
<evidence type="ECO:0000256" key="7">
    <source>
        <dbReference type="SAM" id="Phobius"/>
    </source>
</evidence>
<sequence length="566" mass="63942">MILHVFYAFLVVICIVPIAPGLIGVLSSSLSYIPSIGLTQFTLNGYHAAFEWSGVWHSILLTLSSAIISTFFTCIISFAILQSGWHRPIWKKIEPLLAPLLAMPHVAFAIGFAFLFSPTGMIARLIAPITNEPLFSIINDPFNIGLILVLIIKEVPFLLLMSIPIMQQLNIDKTIKVTTSLGYKPHQMWWKCLFPQWLKKARFPLLAIIAYSVSVVDVGLIIGSSNPPTFAVLVWQWFSDPDINLQPRAGAGAVILFILCLLLIAIHRFIEWGITSYCRAWQISGRFGFVFPGLSLFGMVSSIIVISFPIMWVWSIAQRWRFPNLTPTQFSLRFWIEEWPNIVPTIADSLFIALISASIALVLALIGHEYRLKYRWHIPPLLIAIPMLVPQLSLLFGIQVAALYFSHDSYYIWVIWSHIFFSFPYIFLALDGPWRSFDQRLIQTGLSLGKSPLHCWFTIKAPLLFPAIIYAGAIGISVSLAQYLPTQMLGAGRVMTLTTEAVALSSGFDRRITALYALWQALLPFVFFTLAVIIGRYYSRHSHINIKTRKVEGHEPINKESHHFHS</sequence>
<evidence type="ECO:0000259" key="8">
    <source>
        <dbReference type="PROSITE" id="PS50928"/>
    </source>
</evidence>
<dbReference type="EMBL" id="MAJU01000012">
    <property type="protein sequence ID" value="OCH20446.1"/>
    <property type="molecule type" value="Genomic_DNA"/>
</dbReference>
<dbReference type="STRING" id="688.A6E04_14730"/>
<organism evidence="9 10">
    <name type="scientific">Aliivibrio logei</name>
    <name type="common">Vibrio logei</name>
    <dbReference type="NCBI Taxonomy" id="688"/>
    <lineage>
        <taxon>Bacteria</taxon>
        <taxon>Pseudomonadati</taxon>
        <taxon>Pseudomonadota</taxon>
        <taxon>Gammaproteobacteria</taxon>
        <taxon>Vibrionales</taxon>
        <taxon>Vibrionaceae</taxon>
        <taxon>Aliivibrio</taxon>
    </lineage>
</organism>
<feature type="transmembrane region" description="Helical" evidence="7">
    <location>
        <begin position="517"/>
        <end position="539"/>
    </location>
</feature>
<feature type="transmembrane region" description="Helical" evidence="7">
    <location>
        <begin position="245"/>
        <end position="266"/>
    </location>
</feature>
<dbReference type="PROSITE" id="PS50928">
    <property type="entry name" value="ABC_TM1"/>
    <property type="match status" value="2"/>
</dbReference>
<evidence type="ECO:0000313" key="10">
    <source>
        <dbReference type="Proteomes" id="UP000093523"/>
    </source>
</evidence>
<dbReference type="PANTHER" id="PTHR30183">
    <property type="entry name" value="MOLYBDENUM TRANSPORT SYSTEM PERMEASE PROTEIN MODB"/>
    <property type="match status" value="1"/>
</dbReference>
<comment type="caution">
    <text evidence="9">The sequence shown here is derived from an EMBL/GenBank/DDBJ whole genome shotgun (WGS) entry which is preliminary data.</text>
</comment>
<feature type="transmembrane region" description="Helical" evidence="7">
    <location>
        <begin position="7"/>
        <end position="34"/>
    </location>
</feature>
<dbReference type="Gene3D" id="1.10.3720.10">
    <property type="entry name" value="MetI-like"/>
    <property type="match status" value="2"/>
</dbReference>
<dbReference type="PANTHER" id="PTHR30183:SF6">
    <property type="entry name" value="INNER MEMBRANE ABC TRANSPORTER PERMEASE PROTEIN YNJC"/>
    <property type="match status" value="1"/>
</dbReference>
<proteinExistence type="predicted"/>
<comment type="subcellular location">
    <subcellularLocation>
        <location evidence="1">Cell membrane</location>
        <topology evidence="1">Multi-pass membrane protein</topology>
    </subcellularLocation>
</comment>
<dbReference type="SUPFAM" id="SSF161098">
    <property type="entry name" value="MetI-like"/>
    <property type="match status" value="2"/>
</dbReference>
<feature type="transmembrane region" description="Helical" evidence="7">
    <location>
        <begin position="287"/>
        <end position="314"/>
    </location>
</feature>
<name>A0A1B9NXK6_ALILO</name>
<feature type="transmembrane region" description="Helical" evidence="7">
    <location>
        <begin position="203"/>
        <end position="225"/>
    </location>
</feature>
<keyword evidence="3" id="KW-1003">Cell membrane</keyword>
<dbReference type="CDD" id="cd06261">
    <property type="entry name" value="TM_PBP2"/>
    <property type="match status" value="1"/>
</dbReference>
<keyword evidence="6 7" id="KW-0472">Membrane</keyword>
<feature type="transmembrane region" description="Helical" evidence="7">
    <location>
        <begin position="342"/>
        <end position="366"/>
    </location>
</feature>
<feature type="transmembrane region" description="Helical" evidence="7">
    <location>
        <begin position="144"/>
        <end position="166"/>
    </location>
</feature>
<dbReference type="Proteomes" id="UP000093523">
    <property type="component" value="Unassembled WGS sequence"/>
</dbReference>
<dbReference type="GO" id="GO:0005886">
    <property type="term" value="C:plasma membrane"/>
    <property type="evidence" value="ECO:0007669"/>
    <property type="project" value="UniProtKB-SubCell"/>
</dbReference>
<evidence type="ECO:0000313" key="9">
    <source>
        <dbReference type="EMBL" id="OCH20446.1"/>
    </source>
</evidence>
<gene>
    <name evidence="9" type="ORF">A6E04_14730</name>
</gene>
<feature type="transmembrane region" description="Helical" evidence="7">
    <location>
        <begin position="93"/>
        <end position="116"/>
    </location>
</feature>
<feature type="transmembrane region" description="Helical" evidence="7">
    <location>
        <begin position="378"/>
        <end position="404"/>
    </location>
</feature>
<evidence type="ECO:0000256" key="5">
    <source>
        <dbReference type="ARBA" id="ARBA00022989"/>
    </source>
</evidence>
<keyword evidence="5 7" id="KW-1133">Transmembrane helix</keyword>
<evidence type="ECO:0000256" key="3">
    <source>
        <dbReference type="ARBA" id="ARBA00022475"/>
    </source>
</evidence>
<evidence type="ECO:0000256" key="6">
    <source>
        <dbReference type="ARBA" id="ARBA00023136"/>
    </source>
</evidence>
<feature type="transmembrane region" description="Helical" evidence="7">
    <location>
        <begin position="54"/>
        <end position="81"/>
    </location>
</feature>
<feature type="domain" description="ABC transmembrane type-1" evidence="8">
    <location>
        <begin position="55"/>
        <end position="267"/>
    </location>
</feature>
<feature type="domain" description="ABC transmembrane type-1" evidence="8">
    <location>
        <begin position="346"/>
        <end position="531"/>
    </location>
</feature>
<evidence type="ECO:0000256" key="1">
    <source>
        <dbReference type="ARBA" id="ARBA00004651"/>
    </source>
</evidence>
<evidence type="ECO:0000256" key="4">
    <source>
        <dbReference type="ARBA" id="ARBA00022692"/>
    </source>
</evidence>
<accession>A0A1B9NXK6</accession>
<protein>
    <submittedName>
        <fullName evidence="9">Thiamine ABC transporter permease</fullName>
    </submittedName>
</protein>